<keyword evidence="3" id="KW-1185">Reference proteome</keyword>
<reference evidence="2" key="1">
    <citation type="submission" date="2022-11" db="EMBL/GenBank/DDBJ databases">
        <title>Minimal conservation of predation-associated metabolite biosynthetic gene clusters underscores biosynthetic potential of Myxococcota including descriptions for ten novel species: Archangium lansinium sp. nov., Myxococcus landrumus sp. nov., Nannocystis bai.</title>
        <authorList>
            <person name="Ahearne A."/>
            <person name="Stevens C."/>
            <person name="Phillips K."/>
        </authorList>
    </citation>
    <scope>NUCLEOTIDE SEQUENCE</scope>
    <source>
        <strain evidence="2">Na p29</strain>
    </source>
</reference>
<accession>A0A9X3IVB0</accession>
<dbReference type="EMBL" id="JAPNKE010000002">
    <property type="protein sequence ID" value="MCY1006072.1"/>
    <property type="molecule type" value="Genomic_DNA"/>
</dbReference>
<dbReference type="AlphaFoldDB" id="A0A9X3IVB0"/>
<protein>
    <submittedName>
        <fullName evidence="2">Uncharacterized protein</fullName>
    </submittedName>
</protein>
<dbReference type="RefSeq" id="WP_267768069.1">
    <property type="nucleotide sequence ID" value="NZ_JAPNKE010000002.1"/>
</dbReference>
<feature type="chain" id="PRO_5040782819" evidence="1">
    <location>
        <begin position="34"/>
        <end position="345"/>
    </location>
</feature>
<comment type="caution">
    <text evidence="2">The sequence shown here is derived from an EMBL/GenBank/DDBJ whole genome shotgun (WGS) entry which is preliminary data.</text>
</comment>
<sequence>MSAPSRPVLRRLSSRTWPIVPVLCALVCTTAAAEPPAPPAPAAPTSGGYWLGAHLLGPGPGVLAATEAMSLGTSVEGAPTSVGAVVGQVGTIHDAMRFVARWAFAAVVGSPRDRTLRLAPAPIPGGDLLPTHGAVLVALTVQGRSPDGGTRTVQWPKDQAELLPPELAWVPAALIPDRAPLFAAPAARVPPTSERFALARRSGSLFVLGALDRCDDRSPLPGAAGEPQRVCLRWYQVVARDGERFQAGYLPAFQVALVEDWRRGQGALPRAQLIASGTRGDAAQFVLVARARDNTMHRLTLEAPLAGDVFPEATLSVDGDWAEVRFAGAAPRRIALDATMDARPR</sequence>
<dbReference type="Proteomes" id="UP001150924">
    <property type="component" value="Unassembled WGS sequence"/>
</dbReference>
<proteinExistence type="predicted"/>
<gene>
    <name evidence="2" type="ORF">OV079_10965</name>
</gene>
<feature type="signal peptide" evidence="1">
    <location>
        <begin position="1"/>
        <end position="33"/>
    </location>
</feature>
<keyword evidence="1" id="KW-0732">Signal</keyword>
<organism evidence="2 3">
    <name type="scientific">Nannocystis pusilla</name>
    <dbReference type="NCBI Taxonomy" id="889268"/>
    <lineage>
        <taxon>Bacteria</taxon>
        <taxon>Pseudomonadati</taxon>
        <taxon>Myxococcota</taxon>
        <taxon>Polyangia</taxon>
        <taxon>Nannocystales</taxon>
        <taxon>Nannocystaceae</taxon>
        <taxon>Nannocystis</taxon>
    </lineage>
</organism>
<evidence type="ECO:0000313" key="2">
    <source>
        <dbReference type="EMBL" id="MCY1006072.1"/>
    </source>
</evidence>
<evidence type="ECO:0000256" key="1">
    <source>
        <dbReference type="SAM" id="SignalP"/>
    </source>
</evidence>
<evidence type="ECO:0000313" key="3">
    <source>
        <dbReference type="Proteomes" id="UP001150924"/>
    </source>
</evidence>
<name>A0A9X3IVB0_9BACT</name>